<feature type="domain" description="ABC transmembrane type-1" evidence="8">
    <location>
        <begin position="101"/>
        <end position="312"/>
    </location>
</feature>
<keyword evidence="2 7" id="KW-0813">Transport</keyword>
<dbReference type="SUPFAM" id="SSF161098">
    <property type="entry name" value="MetI-like"/>
    <property type="match status" value="1"/>
</dbReference>
<evidence type="ECO:0000313" key="10">
    <source>
        <dbReference type="Proteomes" id="UP000317371"/>
    </source>
</evidence>
<dbReference type="InterPro" id="IPR035906">
    <property type="entry name" value="MetI-like_sf"/>
</dbReference>
<dbReference type="PROSITE" id="PS50928">
    <property type="entry name" value="ABC_TM1"/>
    <property type="match status" value="1"/>
</dbReference>
<evidence type="ECO:0000259" key="8">
    <source>
        <dbReference type="PROSITE" id="PS50928"/>
    </source>
</evidence>
<dbReference type="InterPro" id="IPR045621">
    <property type="entry name" value="BPD_transp_1_N"/>
</dbReference>
<feature type="transmembrane region" description="Helical" evidence="7">
    <location>
        <begin position="293"/>
        <end position="321"/>
    </location>
</feature>
<dbReference type="InParanoid" id="A0A540VJ49"/>
<protein>
    <submittedName>
        <fullName evidence="9">ABC transporter permease</fullName>
    </submittedName>
</protein>
<dbReference type="AlphaFoldDB" id="A0A540VJ49"/>
<dbReference type="OrthoDB" id="9772184at2"/>
<feature type="transmembrane region" description="Helical" evidence="7">
    <location>
        <begin position="257"/>
        <end position="281"/>
    </location>
</feature>
<organism evidence="9 10">
    <name type="scientific">Litorilinea aerophila</name>
    <dbReference type="NCBI Taxonomy" id="1204385"/>
    <lineage>
        <taxon>Bacteria</taxon>
        <taxon>Bacillati</taxon>
        <taxon>Chloroflexota</taxon>
        <taxon>Caldilineae</taxon>
        <taxon>Caldilineales</taxon>
        <taxon>Caldilineaceae</taxon>
        <taxon>Litorilinea</taxon>
    </lineage>
</organism>
<dbReference type="CDD" id="cd06261">
    <property type="entry name" value="TM_PBP2"/>
    <property type="match status" value="1"/>
</dbReference>
<evidence type="ECO:0000256" key="5">
    <source>
        <dbReference type="ARBA" id="ARBA00022989"/>
    </source>
</evidence>
<evidence type="ECO:0000313" key="9">
    <source>
        <dbReference type="EMBL" id="TQE96742.1"/>
    </source>
</evidence>
<keyword evidence="3" id="KW-1003">Cell membrane</keyword>
<feature type="transmembrane region" description="Helical" evidence="7">
    <location>
        <begin position="137"/>
        <end position="162"/>
    </location>
</feature>
<dbReference type="RefSeq" id="WP_141609114.1">
    <property type="nucleotide sequence ID" value="NZ_VIGC02000006.1"/>
</dbReference>
<comment type="subcellular location">
    <subcellularLocation>
        <location evidence="1 7">Cell membrane</location>
        <topology evidence="1 7">Multi-pass membrane protein</topology>
    </subcellularLocation>
</comment>
<dbReference type="Pfam" id="PF19300">
    <property type="entry name" value="BPD_transp_1_N"/>
    <property type="match status" value="1"/>
</dbReference>
<evidence type="ECO:0000256" key="7">
    <source>
        <dbReference type="RuleBase" id="RU363032"/>
    </source>
</evidence>
<evidence type="ECO:0000256" key="4">
    <source>
        <dbReference type="ARBA" id="ARBA00022692"/>
    </source>
</evidence>
<keyword evidence="10" id="KW-1185">Reference proteome</keyword>
<dbReference type="PANTHER" id="PTHR43163">
    <property type="entry name" value="DIPEPTIDE TRANSPORT SYSTEM PERMEASE PROTEIN DPPB-RELATED"/>
    <property type="match status" value="1"/>
</dbReference>
<keyword evidence="5 7" id="KW-1133">Transmembrane helix</keyword>
<keyword evidence="6 7" id="KW-0472">Membrane</keyword>
<evidence type="ECO:0000256" key="1">
    <source>
        <dbReference type="ARBA" id="ARBA00004651"/>
    </source>
</evidence>
<accession>A0A540VJ49</accession>
<reference evidence="9 10" key="1">
    <citation type="submission" date="2019-06" db="EMBL/GenBank/DDBJ databases">
        <title>Genome sequence of Litorilinea aerophila BAA-2444.</title>
        <authorList>
            <person name="Maclea K.S."/>
            <person name="Maurais E.G."/>
            <person name="Iannazzi L.C."/>
        </authorList>
    </citation>
    <scope>NUCLEOTIDE SEQUENCE [LARGE SCALE GENOMIC DNA]</scope>
    <source>
        <strain evidence="9 10">ATCC BAA-2444</strain>
    </source>
</reference>
<evidence type="ECO:0000256" key="2">
    <source>
        <dbReference type="ARBA" id="ARBA00022448"/>
    </source>
</evidence>
<gene>
    <name evidence="9" type="ORF">FKZ61_05630</name>
</gene>
<dbReference type="GO" id="GO:0005886">
    <property type="term" value="C:plasma membrane"/>
    <property type="evidence" value="ECO:0007669"/>
    <property type="project" value="UniProtKB-SubCell"/>
</dbReference>
<dbReference type="Pfam" id="PF00528">
    <property type="entry name" value="BPD_transp_1"/>
    <property type="match status" value="1"/>
</dbReference>
<dbReference type="InterPro" id="IPR000515">
    <property type="entry name" value="MetI-like"/>
</dbReference>
<feature type="transmembrane region" description="Helical" evidence="7">
    <location>
        <begin position="9"/>
        <end position="29"/>
    </location>
</feature>
<proteinExistence type="inferred from homology"/>
<sequence>MLDYIIRRFLAGILTIWAASVISFVVIQLPPGDYVTAYIANLQATGTVLSAEEAQALRIQYGLDQPIYVQYLKWMGLMMRGNFGMAMEYNRPVREVIGDRMTTTVVVSVAAIIFIWVLALPIGIYSAVNQYSIGDYIFTFIGFIGIAVPNFMLALLVLYVSFKYFNVQNIGGLFSPEYLQAPWSWAKVWDMIKHLPLPAIILGLAGMAEVVRIMRANLLDELRKPYVVTAQAKGLSRTRVILKYPVRAALNPFASTIGYLFPFVVSGSIIVSLVLSLPTVGPLLFKALIAQDLFLAGTILLLLSVLTVVGTFVSDLILMWIDPRIRHGMEGHS</sequence>
<feature type="transmembrane region" description="Helical" evidence="7">
    <location>
        <begin position="105"/>
        <end position="125"/>
    </location>
</feature>
<comment type="similarity">
    <text evidence="7">Belongs to the binding-protein-dependent transport system permease family.</text>
</comment>
<dbReference type="Gene3D" id="1.10.3720.10">
    <property type="entry name" value="MetI-like"/>
    <property type="match status" value="1"/>
</dbReference>
<evidence type="ECO:0000256" key="6">
    <source>
        <dbReference type="ARBA" id="ARBA00023136"/>
    </source>
</evidence>
<comment type="caution">
    <text evidence="9">The sequence shown here is derived from an EMBL/GenBank/DDBJ whole genome shotgun (WGS) entry which is preliminary data.</text>
</comment>
<dbReference type="Proteomes" id="UP000317371">
    <property type="component" value="Unassembled WGS sequence"/>
</dbReference>
<name>A0A540VJ49_9CHLR</name>
<dbReference type="PANTHER" id="PTHR43163:SF6">
    <property type="entry name" value="DIPEPTIDE TRANSPORT SYSTEM PERMEASE PROTEIN DPPB-RELATED"/>
    <property type="match status" value="1"/>
</dbReference>
<evidence type="ECO:0000256" key="3">
    <source>
        <dbReference type="ARBA" id="ARBA00022475"/>
    </source>
</evidence>
<keyword evidence="4 7" id="KW-0812">Transmembrane</keyword>
<dbReference type="EMBL" id="VIGC01000006">
    <property type="protein sequence ID" value="TQE96742.1"/>
    <property type="molecule type" value="Genomic_DNA"/>
</dbReference>
<dbReference type="GO" id="GO:0055085">
    <property type="term" value="P:transmembrane transport"/>
    <property type="evidence" value="ECO:0007669"/>
    <property type="project" value="InterPro"/>
</dbReference>